<dbReference type="InterPro" id="IPR001453">
    <property type="entry name" value="MoaB/Mog_dom"/>
</dbReference>
<dbReference type="PANTHER" id="PTHR13939:SF0">
    <property type="entry name" value="NMN AMIDOHYDROLASE-LIKE PROTEIN YFAY"/>
    <property type="match status" value="1"/>
</dbReference>
<dbReference type="InterPro" id="IPR036653">
    <property type="entry name" value="CinA-like_C"/>
</dbReference>
<feature type="domain" description="MoaB/Mog" evidence="2">
    <location>
        <begin position="4"/>
        <end position="172"/>
    </location>
</feature>
<dbReference type="Gene3D" id="3.30.70.2860">
    <property type="match status" value="1"/>
</dbReference>
<dbReference type="PIRSF" id="PIRSF006728">
    <property type="entry name" value="CinA"/>
    <property type="match status" value="1"/>
</dbReference>
<dbReference type="AlphaFoldDB" id="A0A1M6F9A6"/>
<dbReference type="InterPro" id="IPR050101">
    <property type="entry name" value="CinA"/>
</dbReference>
<dbReference type="Gene3D" id="3.90.950.20">
    <property type="entry name" value="CinA-like"/>
    <property type="match status" value="1"/>
</dbReference>
<dbReference type="SUPFAM" id="SSF53218">
    <property type="entry name" value="Molybdenum cofactor biosynthesis proteins"/>
    <property type="match status" value="1"/>
</dbReference>
<dbReference type="InterPro" id="IPR036425">
    <property type="entry name" value="MoaB/Mog-like_dom_sf"/>
</dbReference>
<dbReference type="PANTHER" id="PTHR13939">
    <property type="entry name" value="NICOTINAMIDE-NUCLEOTIDE AMIDOHYDROLASE PNCC"/>
    <property type="match status" value="1"/>
</dbReference>
<name>A0A1M6F9A6_9FIRM</name>
<dbReference type="STRING" id="1122934.SAMN02745691_01082"/>
<dbReference type="OrthoDB" id="9801454at2"/>
<dbReference type="SMART" id="SM00852">
    <property type="entry name" value="MoCF_biosynth"/>
    <property type="match status" value="1"/>
</dbReference>
<dbReference type="EMBL" id="FQYT01000009">
    <property type="protein sequence ID" value="SHI94262.1"/>
    <property type="molecule type" value="Genomic_DNA"/>
</dbReference>
<organism evidence="3 4">
    <name type="scientific">Parasporobacterium paucivorans DSM 15970</name>
    <dbReference type="NCBI Taxonomy" id="1122934"/>
    <lineage>
        <taxon>Bacteria</taxon>
        <taxon>Bacillati</taxon>
        <taxon>Bacillota</taxon>
        <taxon>Clostridia</taxon>
        <taxon>Lachnospirales</taxon>
        <taxon>Lachnospiraceae</taxon>
        <taxon>Parasporobacterium</taxon>
    </lineage>
</organism>
<dbReference type="NCBIfam" id="NF001813">
    <property type="entry name" value="PRK00549.1"/>
    <property type="match status" value="1"/>
</dbReference>
<evidence type="ECO:0000256" key="1">
    <source>
        <dbReference type="HAMAP-Rule" id="MF_00226"/>
    </source>
</evidence>
<dbReference type="CDD" id="cd00885">
    <property type="entry name" value="cinA"/>
    <property type="match status" value="1"/>
</dbReference>
<dbReference type="InterPro" id="IPR008135">
    <property type="entry name" value="Competence-induced_CinA"/>
</dbReference>
<gene>
    <name evidence="1" type="primary">cinA</name>
    <name evidence="3" type="ORF">SAMN02745691_01082</name>
</gene>
<accession>A0A1M6F9A6</accession>
<evidence type="ECO:0000259" key="2">
    <source>
        <dbReference type="SMART" id="SM00852"/>
    </source>
</evidence>
<dbReference type="SUPFAM" id="SSF142433">
    <property type="entry name" value="CinA-like"/>
    <property type="match status" value="1"/>
</dbReference>
<evidence type="ECO:0000313" key="4">
    <source>
        <dbReference type="Proteomes" id="UP000184342"/>
    </source>
</evidence>
<comment type="similarity">
    <text evidence="1">Belongs to the CinA family.</text>
</comment>
<dbReference type="RefSeq" id="WP_073993340.1">
    <property type="nucleotide sequence ID" value="NZ_FQYT01000009.1"/>
</dbReference>
<dbReference type="HAMAP" id="MF_00226_B">
    <property type="entry name" value="CinA_B"/>
    <property type="match status" value="1"/>
</dbReference>
<sequence length="410" mass="44225">MTAELISVGTELLLGNIVNTNARYLATQCAELGFSAFNQTVVGDNEPRLADALQTALERSDIVILTGGLGPTRDDLTKETTAGLLKRNLVRDERSFQRIKSYFSGRNIKDIACNNYKQADIIEGSIVLDNDDGTAPGLIVEHEGKIIILLPGPPKEMTEMFRNKAYPYLVGKTDGTIFSSVIRLIGIGESKVAEMVDDLINGKNPTMATYAKEGEVMLRLTAKATTREDAMDMLKPLQEETRKRFTGYILTENPDESLEEIVVGLLKKAGLSLSSAESCTGGLLAGRIINVSGVSEIFKEGFVTYSNEAKVKRLGVPTATLEEFGAVSVETAKAMAQGCARATGTDVAIATTGIAGPDGGTIHKPVGLVYIACSFGGNTVVEEYFFKGSRDRVREQTIIRALDLIRKILG</sequence>
<dbReference type="Proteomes" id="UP000184342">
    <property type="component" value="Unassembled WGS sequence"/>
</dbReference>
<proteinExistence type="inferred from homology"/>
<dbReference type="Pfam" id="PF00994">
    <property type="entry name" value="MoCF_biosynth"/>
    <property type="match status" value="1"/>
</dbReference>
<dbReference type="NCBIfam" id="TIGR00177">
    <property type="entry name" value="molyb_syn"/>
    <property type="match status" value="1"/>
</dbReference>
<dbReference type="Pfam" id="PF18146">
    <property type="entry name" value="CinA_KH"/>
    <property type="match status" value="1"/>
</dbReference>
<dbReference type="NCBIfam" id="TIGR00199">
    <property type="entry name" value="PncC_domain"/>
    <property type="match status" value="1"/>
</dbReference>
<dbReference type="InterPro" id="IPR041424">
    <property type="entry name" value="CinA_KH"/>
</dbReference>
<reference evidence="3 4" key="1">
    <citation type="submission" date="2016-11" db="EMBL/GenBank/DDBJ databases">
        <authorList>
            <person name="Jaros S."/>
            <person name="Januszkiewicz K."/>
            <person name="Wedrychowicz H."/>
        </authorList>
    </citation>
    <scope>NUCLEOTIDE SEQUENCE [LARGE SCALE GENOMIC DNA]</scope>
    <source>
        <strain evidence="3 4">DSM 15970</strain>
    </source>
</reference>
<evidence type="ECO:0000313" key="3">
    <source>
        <dbReference type="EMBL" id="SHI94262.1"/>
    </source>
</evidence>
<dbReference type="NCBIfam" id="TIGR00200">
    <property type="entry name" value="cinA_nterm"/>
    <property type="match status" value="1"/>
</dbReference>
<dbReference type="Gene3D" id="3.40.980.10">
    <property type="entry name" value="MoaB/Mog-like domain"/>
    <property type="match status" value="1"/>
</dbReference>
<keyword evidence="4" id="KW-1185">Reference proteome</keyword>
<protein>
    <recommendedName>
        <fullName evidence="1">Putative competence-damage inducible protein</fullName>
    </recommendedName>
</protein>
<dbReference type="InterPro" id="IPR008136">
    <property type="entry name" value="CinA_C"/>
</dbReference>
<dbReference type="Pfam" id="PF02464">
    <property type="entry name" value="CinA"/>
    <property type="match status" value="1"/>
</dbReference>